<dbReference type="AlphaFoldDB" id="A0A183UWH6"/>
<organism evidence="2 3">
    <name type="scientific">Toxocara canis</name>
    <name type="common">Canine roundworm</name>
    <dbReference type="NCBI Taxonomy" id="6265"/>
    <lineage>
        <taxon>Eukaryota</taxon>
        <taxon>Metazoa</taxon>
        <taxon>Ecdysozoa</taxon>
        <taxon>Nematoda</taxon>
        <taxon>Chromadorea</taxon>
        <taxon>Rhabditida</taxon>
        <taxon>Spirurina</taxon>
        <taxon>Ascaridomorpha</taxon>
        <taxon>Ascaridoidea</taxon>
        <taxon>Toxocaridae</taxon>
        <taxon>Toxocara</taxon>
    </lineage>
</organism>
<dbReference type="Proteomes" id="UP000050794">
    <property type="component" value="Unassembled WGS sequence"/>
</dbReference>
<proteinExistence type="predicted"/>
<gene>
    <name evidence="1" type="ORF">TCNE_LOCUS12846</name>
</gene>
<dbReference type="EMBL" id="UYWY01021453">
    <property type="protein sequence ID" value="VDM44167.1"/>
    <property type="molecule type" value="Genomic_DNA"/>
</dbReference>
<accession>A0A183UWH6</accession>
<dbReference type="WBParaSite" id="TCNE_0001284601-mRNA-1">
    <property type="protein sequence ID" value="TCNE_0001284601-mRNA-1"/>
    <property type="gene ID" value="TCNE_0001284601"/>
</dbReference>
<keyword evidence="2" id="KW-1185">Reference proteome</keyword>
<evidence type="ECO:0000313" key="3">
    <source>
        <dbReference type="WBParaSite" id="TCNE_0001284601-mRNA-1"/>
    </source>
</evidence>
<evidence type="ECO:0000313" key="2">
    <source>
        <dbReference type="Proteomes" id="UP000050794"/>
    </source>
</evidence>
<protein>
    <submittedName>
        <fullName evidence="3">Lipoprotein</fullName>
    </submittedName>
</protein>
<sequence>MSSGCQTLMVDVTTANEVCTYDADPLRTYTDSSGTLYYDSIKSIDEASLDAAKIDGRYVKSNSSETLIKAPHEITTNGLKPNVQLIDASEVTRRIRLIYDTVDQYFESPRDDIELTLRISRNGLLPQLHVELQPSMDLVASIDRNRNASLSSDFRAASSSSLVIIPSSLYEGYSPIDK</sequence>
<reference evidence="1 2" key="2">
    <citation type="submission" date="2018-11" db="EMBL/GenBank/DDBJ databases">
        <authorList>
            <consortium name="Pathogen Informatics"/>
        </authorList>
    </citation>
    <scope>NUCLEOTIDE SEQUENCE [LARGE SCALE GENOMIC DNA]</scope>
</reference>
<evidence type="ECO:0000313" key="1">
    <source>
        <dbReference type="EMBL" id="VDM44167.1"/>
    </source>
</evidence>
<name>A0A183UWH6_TOXCA</name>
<reference evidence="3" key="1">
    <citation type="submission" date="2016-06" db="UniProtKB">
        <authorList>
            <consortium name="WormBaseParasite"/>
        </authorList>
    </citation>
    <scope>IDENTIFICATION</scope>
</reference>